<keyword evidence="1" id="KW-0812">Transmembrane</keyword>
<accession>A0A2P4WZ84</accession>
<comment type="caution">
    <text evidence="2">The sequence shown here is derived from an EMBL/GenBank/DDBJ whole genome shotgun (WGS) entry which is preliminary data.</text>
</comment>
<evidence type="ECO:0000313" key="3">
    <source>
        <dbReference type="Proteomes" id="UP000237271"/>
    </source>
</evidence>
<dbReference type="Proteomes" id="UP000237271">
    <property type="component" value="Unassembled WGS sequence"/>
</dbReference>
<keyword evidence="1" id="KW-1133">Transmembrane helix</keyword>
<evidence type="ECO:0000256" key="1">
    <source>
        <dbReference type="SAM" id="Phobius"/>
    </source>
</evidence>
<name>A0A2P4WZ84_9STRA</name>
<gene>
    <name evidence="2" type="ORF">PHPALM_36747</name>
</gene>
<dbReference type="OrthoDB" id="129490at2759"/>
<protein>
    <submittedName>
        <fullName evidence="2">Uncharacterized protein</fullName>
    </submittedName>
</protein>
<evidence type="ECO:0000313" key="2">
    <source>
        <dbReference type="EMBL" id="POM58585.1"/>
    </source>
</evidence>
<dbReference type="EMBL" id="NCKW01020201">
    <property type="protein sequence ID" value="POM58585.1"/>
    <property type="molecule type" value="Genomic_DNA"/>
</dbReference>
<reference evidence="2 3" key="1">
    <citation type="journal article" date="2017" name="Genome Biol. Evol.">
        <title>Phytophthora megakarya and P. palmivora, closely related causal agents of cacao black pod rot, underwent increases in genome sizes and gene numbers by different mechanisms.</title>
        <authorList>
            <person name="Ali S.S."/>
            <person name="Shao J."/>
            <person name="Lary D.J."/>
            <person name="Kronmiller B."/>
            <person name="Shen D."/>
            <person name="Strem M.D."/>
            <person name="Amoako-Attah I."/>
            <person name="Akrofi A.Y."/>
            <person name="Begoude B.A."/>
            <person name="Ten Hoopen G.M."/>
            <person name="Coulibaly K."/>
            <person name="Kebe B.I."/>
            <person name="Melnick R.L."/>
            <person name="Guiltinan M.J."/>
            <person name="Tyler B.M."/>
            <person name="Meinhardt L.W."/>
            <person name="Bailey B.A."/>
        </authorList>
    </citation>
    <scope>NUCLEOTIDE SEQUENCE [LARGE SCALE GENOMIC DNA]</scope>
    <source>
        <strain evidence="3">sbr112.9</strain>
    </source>
</reference>
<feature type="transmembrane region" description="Helical" evidence="1">
    <location>
        <begin position="109"/>
        <end position="135"/>
    </location>
</feature>
<keyword evidence="1" id="KW-0472">Membrane</keyword>
<proteinExistence type="predicted"/>
<keyword evidence="3" id="KW-1185">Reference proteome</keyword>
<sequence>MQTIAKQDTAPFFGYFTQVPHDHNRVLPDNLLDVDGNFDREKSPCSFMKHMRLLCSEYDSRPRALSSKTLSPYGSYKNALVHLSLKVFDSTKLDDVAKWERFMTFYSSILIPLFTVQDVFFLVAGHASFLSYVGIRTMREPKTSYCHFIIRWLSLDLLKPSYCELDNNQLAEVAEHLFTTVRGHPRVLLEKFCGCHTYDDLVADASNAGVEGKCPRNEFPSFFNEQQKFGLYTTENNAEITCWTPKVMEREKESRSVVTAAADPDKMYVLMNEMTYLFRDSTSPPTLEPPNILLMAMAQDTKRSEVMAVKYGLAAKKAINSECERFNNLHRVFEKRQNILIMCLRHTLLS</sequence>
<organism evidence="2 3">
    <name type="scientific">Phytophthora palmivora</name>
    <dbReference type="NCBI Taxonomy" id="4796"/>
    <lineage>
        <taxon>Eukaryota</taxon>
        <taxon>Sar</taxon>
        <taxon>Stramenopiles</taxon>
        <taxon>Oomycota</taxon>
        <taxon>Peronosporomycetes</taxon>
        <taxon>Peronosporales</taxon>
        <taxon>Peronosporaceae</taxon>
        <taxon>Phytophthora</taxon>
    </lineage>
</organism>
<dbReference type="AlphaFoldDB" id="A0A2P4WZ84"/>